<dbReference type="Pfam" id="PF00408">
    <property type="entry name" value="PGM_PMM_IV"/>
    <property type="match status" value="1"/>
</dbReference>
<dbReference type="AlphaFoldDB" id="A0ABD5SIW9"/>
<gene>
    <name evidence="2" type="ORF">ACFQE6_07960</name>
</gene>
<proteinExistence type="predicted"/>
<dbReference type="InterPro" id="IPR036900">
    <property type="entry name" value="A-D-PHexomutase_C_sf"/>
</dbReference>
<dbReference type="EMBL" id="JBHSWV010000114">
    <property type="protein sequence ID" value="MFC6764947.1"/>
    <property type="molecule type" value="Genomic_DNA"/>
</dbReference>
<evidence type="ECO:0000259" key="1">
    <source>
        <dbReference type="Pfam" id="PF00408"/>
    </source>
</evidence>
<keyword evidence="3" id="KW-1185">Reference proteome</keyword>
<organism evidence="2 3">
    <name type="scientific">Natrinema soli</name>
    <dbReference type="NCBI Taxonomy" id="1930624"/>
    <lineage>
        <taxon>Archaea</taxon>
        <taxon>Methanobacteriati</taxon>
        <taxon>Methanobacteriota</taxon>
        <taxon>Stenosarchaea group</taxon>
        <taxon>Halobacteria</taxon>
        <taxon>Halobacteriales</taxon>
        <taxon>Natrialbaceae</taxon>
        <taxon>Natrinema</taxon>
    </lineage>
</organism>
<evidence type="ECO:0000313" key="2">
    <source>
        <dbReference type="EMBL" id="MFC6764947.1"/>
    </source>
</evidence>
<reference evidence="2 3" key="1">
    <citation type="journal article" date="2019" name="Int. J. Syst. Evol. Microbiol.">
        <title>The Global Catalogue of Microorganisms (GCM) 10K type strain sequencing project: providing services to taxonomists for standard genome sequencing and annotation.</title>
        <authorList>
            <consortium name="The Broad Institute Genomics Platform"/>
            <consortium name="The Broad Institute Genome Sequencing Center for Infectious Disease"/>
            <person name="Wu L."/>
            <person name="Ma J."/>
        </authorList>
    </citation>
    <scope>NUCLEOTIDE SEQUENCE [LARGE SCALE GENOMIC DNA]</scope>
    <source>
        <strain evidence="2 3">LMG 29247</strain>
    </source>
</reference>
<dbReference type="SUPFAM" id="SSF55957">
    <property type="entry name" value="Phosphoglucomutase, C-terminal domain"/>
    <property type="match status" value="1"/>
</dbReference>
<name>A0ABD5SIW9_9EURY</name>
<protein>
    <submittedName>
        <fullName evidence="2">Phosphoglucosamine mutase</fullName>
    </submittedName>
</protein>
<dbReference type="InterPro" id="IPR005843">
    <property type="entry name" value="A-D-PHexomutase_C"/>
</dbReference>
<dbReference type="Gene3D" id="3.30.310.50">
    <property type="entry name" value="Alpha-D-phosphohexomutase, C-terminal domain"/>
    <property type="match status" value="1"/>
</dbReference>
<sequence length="46" mass="5007">GDAWVLARPSGTEPLVRIYAEAREGDRAEELVDDMYEALADAKADA</sequence>
<dbReference type="Proteomes" id="UP001596383">
    <property type="component" value="Unassembled WGS sequence"/>
</dbReference>
<evidence type="ECO:0000313" key="3">
    <source>
        <dbReference type="Proteomes" id="UP001596383"/>
    </source>
</evidence>
<feature type="non-terminal residue" evidence="2">
    <location>
        <position position="1"/>
    </location>
</feature>
<comment type="caution">
    <text evidence="2">The sequence shown here is derived from an EMBL/GenBank/DDBJ whole genome shotgun (WGS) entry which is preliminary data.</text>
</comment>
<feature type="domain" description="Alpha-D-phosphohexomutase C-terminal" evidence="1">
    <location>
        <begin position="1"/>
        <end position="37"/>
    </location>
</feature>
<accession>A0ABD5SIW9</accession>